<evidence type="ECO:0000256" key="1">
    <source>
        <dbReference type="SAM" id="MobiDB-lite"/>
    </source>
</evidence>
<name>A0ABR0ELG8_ZASCE</name>
<keyword evidence="3" id="KW-1185">Reference proteome</keyword>
<comment type="caution">
    <text evidence="2">The sequence shown here is derived from an EMBL/GenBank/DDBJ whole genome shotgun (WGS) entry which is preliminary data.</text>
</comment>
<accession>A0ABR0ELG8</accession>
<protein>
    <submittedName>
        <fullName evidence="2">Uncharacterized protein</fullName>
    </submittedName>
</protein>
<evidence type="ECO:0000313" key="2">
    <source>
        <dbReference type="EMBL" id="KAK4502090.1"/>
    </source>
</evidence>
<dbReference type="Proteomes" id="UP001305779">
    <property type="component" value="Unassembled WGS sequence"/>
</dbReference>
<feature type="region of interest" description="Disordered" evidence="1">
    <location>
        <begin position="99"/>
        <end position="122"/>
    </location>
</feature>
<feature type="compositionally biased region" description="Basic and acidic residues" evidence="1">
    <location>
        <begin position="111"/>
        <end position="121"/>
    </location>
</feature>
<gene>
    <name evidence="2" type="ORF">PRZ48_007901</name>
</gene>
<organism evidence="2 3">
    <name type="scientific">Zasmidium cellare</name>
    <name type="common">Wine cellar mold</name>
    <name type="synonym">Racodium cellare</name>
    <dbReference type="NCBI Taxonomy" id="395010"/>
    <lineage>
        <taxon>Eukaryota</taxon>
        <taxon>Fungi</taxon>
        <taxon>Dikarya</taxon>
        <taxon>Ascomycota</taxon>
        <taxon>Pezizomycotina</taxon>
        <taxon>Dothideomycetes</taxon>
        <taxon>Dothideomycetidae</taxon>
        <taxon>Mycosphaerellales</taxon>
        <taxon>Mycosphaerellaceae</taxon>
        <taxon>Zasmidium</taxon>
    </lineage>
</organism>
<evidence type="ECO:0000313" key="3">
    <source>
        <dbReference type="Proteomes" id="UP001305779"/>
    </source>
</evidence>
<sequence>MSIPEDAKHFKDVEDQAYDGYDFYPLPYAARHFVIEKNVLGHVLVSAEVINRMVEEPRRPVTLSMRDFTTDLAPGKNRDSNDIALDRSSLEQLSQIVADMTGETLPSEAPAPRDHPARTTFDDDLSGLFDLSGL</sequence>
<proteinExistence type="predicted"/>
<dbReference type="EMBL" id="JAXOVC010000005">
    <property type="protein sequence ID" value="KAK4502090.1"/>
    <property type="molecule type" value="Genomic_DNA"/>
</dbReference>
<reference evidence="2 3" key="1">
    <citation type="journal article" date="2023" name="G3 (Bethesda)">
        <title>A chromosome-level genome assembly of Zasmidium syzygii isolated from banana leaves.</title>
        <authorList>
            <person name="van Westerhoven A.C."/>
            <person name="Mehrabi R."/>
            <person name="Talebi R."/>
            <person name="Steentjes M.B.F."/>
            <person name="Corcolon B."/>
            <person name="Chong P.A."/>
            <person name="Kema G.H.J."/>
            <person name="Seidl M.F."/>
        </authorList>
    </citation>
    <scope>NUCLEOTIDE SEQUENCE [LARGE SCALE GENOMIC DNA]</scope>
    <source>
        <strain evidence="2 3">P124</strain>
    </source>
</reference>